<dbReference type="GO" id="GO:0070985">
    <property type="term" value="C:transcription factor TFIIK complex"/>
    <property type="evidence" value="ECO:0007669"/>
    <property type="project" value="UniProtKB-ARBA"/>
</dbReference>
<dbReference type="InterPro" id="IPR015877">
    <property type="entry name" value="MAT1_centre"/>
</dbReference>
<dbReference type="GO" id="GO:0016301">
    <property type="term" value="F:kinase activity"/>
    <property type="evidence" value="ECO:0007669"/>
    <property type="project" value="UniProtKB-KW"/>
</dbReference>
<keyword evidence="13" id="KW-1185">Reference proteome</keyword>
<dbReference type="FunFam" id="3.30.40.10:FF:000037">
    <property type="entry name" value="Cdk-activating kinase assembly factor MAT1, centre"/>
    <property type="match status" value="1"/>
</dbReference>
<protein>
    <recommendedName>
        <fullName evidence="2">RNA polymerase II transcription factor B subunit 3</fullName>
    </recommendedName>
    <alternativeName>
        <fullName evidence="8">RNA polymerase II transcription factor B 38 kDa subunit</fullName>
    </alternativeName>
    <alternativeName>
        <fullName evidence="7">RNA polymerase II transcription factor B p38 subunit</fullName>
    </alternativeName>
</protein>
<accession>A0AA38PII7</accession>
<keyword evidence="3" id="KW-0479">Metal-binding</keyword>
<evidence type="ECO:0000256" key="10">
    <source>
        <dbReference type="SAM" id="MobiDB-lite"/>
    </source>
</evidence>
<comment type="subcellular location">
    <subcellularLocation>
        <location evidence="1">Nucleus</location>
    </subcellularLocation>
</comment>
<dbReference type="EMBL" id="MU805980">
    <property type="protein sequence ID" value="KAJ3843280.1"/>
    <property type="molecule type" value="Genomic_DNA"/>
</dbReference>
<dbReference type="GO" id="GO:0061575">
    <property type="term" value="F:cyclin-dependent protein serine/threonine kinase activator activity"/>
    <property type="evidence" value="ECO:0007669"/>
    <property type="project" value="InterPro"/>
</dbReference>
<evidence type="ECO:0000259" key="11">
    <source>
        <dbReference type="PROSITE" id="PS50089"/>
    </source>
</evidence>
<dbReference type="InterPro" id="IPR001841">
    <property type="entry name" value="Znf_RING"/>
</dbReference>
<feature type="domain" description="RING-type" evidence="11">
    <location>
        <begin position="63"/>
        <end position="107"/>
    </location>
</feature>
<keyword evidence="12" id="KW-0808">Transferase</keyword>
<evidence type="ECO:0000256" key="1">
    <source>
        <dbReference type="ARBA" id="ARBA00004123"/>
    </source>
</evidence>
<dbReference type="InterPro" id="IPR017907">
    <property type="entry name" value="Znf_RING_CS"/>
</dbReference>
<evidence type="ECO:0000256" key="8">
    <source>
        <dbReference type="ARBA" id="ARBA00033277"/>
    </source>
</evidence>
<keyword evidence="5" id="KW-0862">Zinc</keyword>
<dbReference type="PROSITE" id="PS50089">
    <property type="entry name" value="ZF_RING_2"/>
    <property type="match status" value="1"/>
</dbReference>
<feature type="region of interest" description="Disordered" evidence="10">
    <location>
        <begin position="1"/>
        <end position="45"/>
    </location>
</feature>
<dbReference type="AlphaFoldDB" id="A0AA38PII7"/>
<dbReference type="GO" id="GO:0006357">
    <property type="term" value="P:regulation of transcription by RNA polymerase II"/>
    <property type="evidence" value="ECO:0007669"/>
    <property type="project" value="TreeGrafter"/>
</dbReference>
<gene>
    <name evidence="12" type="ORF">F5878DRAFT_605382</name>
</gene>
<evidence type="ECO:0000256" key="3">
    <source>
        <dbReference type="ARBA" id="ARBA00022723"/>
    </source>
</evidence>
<evidence type="ECO:0000256" key="6">
    <source>
        <dbReference type="ARBA" id="ARBA00023242"/>
    </source>
</evidence>
<feature type="compositionally biased region" description="Polar residues" evidence="10">
    <location>
        <begin position="21"/>
        <end position="41"/>
    </location>
</feature>
<dbReference type="SUPFAM" id="SSF57850">
    <property type="entry name" value="RING/U-box"/>
    <property type="match status" value="1"/>
</dbReference>
<evidence type="ECO:0000313" key="12">
    <source>
        <dbReference type="EMBL" id="KAJ3843280.1"/>
    </source>
</evidence>
<dbReference type="Pfam" id="PF06391">
    <property type="entry name" value="MAT1"/>
    <property type="match status" value="1"/>
</dbReference>
<evidence type="ECO:0000313" key="13">
    <source>
        <dbReference type="Proteomes" id="UP001163846"/>
    </source>
</evidence>
<evidence type="ECO:0000256" key="4">
    <source>
        <dbReference type="ARBA" id="ARBA00022771"/>
    </source>
</evidence>
<dbReference type="GO" id="GO:0006289">
    <property type="term" value="P:nucleotide-excision repair"/>
    <property type="evidence" value="ECO:0007669"/>
    <property type="project" value="InterPro"/>
</dbReference>
<evidence type="ECO:0000256" key="7">
    <source>
        <dbReference type="ARBA" id="ARBA00029873"/>
    </source>
</evidence>
<feature type="region of interest" description="Disordered" evidence="10">
    <location>
        <begin position="203"/>
        <end position="244"/>
    </location>
</feature>
<keyword evidence="6" id="KW-0539">Nucleus</keyword>
<dbReference type="GO" id="GO:0008270">
    <property type="term" value="F:zinc ion binding"/>
    <property type="evidence" value="ECO:0007669"/>
    <property type="project" value="UniProtKB-KW"/>
</dbReference>
<dbReference type="SMART" id="SM00184">
    <property type="entry name" value="RING"/>
    <property type="match status" value="1"/>
</dbReference>
<feature type="compositionally biased region" description="Basic and acidic residues" evidence="10">
    <location>
        <begin position="206"/>
        <end position="218"/>
    </location>
</feature>
<evidence type="ECO:0000256" key="5">
    <source>
        <dbReference type="ARBA" id="ARBA00022833"/>
    </source>
</evidence>
<dbReference type="InterPro" id="IPR013083">
    <property type="entry name" value="Znf_RING/FYVE/PHD"/>
</dbReference>
<keyword evidence="4 9" id="KW-0863">Zinc-finger</keyword>
<organism evidence="12 13">
    <name type="scientific">Lentinula raphanica</name>
    <dbReference type="NCBI Taxonomy" id="153919"/>
    <lineage>
        <taxon>Eukaryota</taxon>
        <taxon>Fungi</taxon>
        <taxon>Dikarya</taxon>
        <taxon>Basidiomycota</taxon>
        <taxon>Agaricomycotina</taxon>
        <taxon>Agaricomycetes</taxon>
        <taxon>Agaricomycetidae</taxon>
        <taxon>Agaricales</taxon>
        <taxon>Marasmiineae</taxon>
        <taxon>Omphalotaceae</taxon>
        <taxon>Lentinula</taxon>
    </lineage>
</organism>
<sequence length="389" mass="43585">MSTRSNYGWLQGKTVKKGGHSASNSHTRSHTPQIQSTSSTIFGGGIKDPSGRTSEYFSMDDQCPVCKSDRYLNPKLRLLVSSCYHKMCESCIDRLFTLGPAPCPICSKILRKLAFSPQTFEDLGVEKEVAVRRRIAKEFNKRLEDFDDLRSYNDYLEEVEDIAFNLINNIDLPATEARIAAYKAANAALTSLNLQREEAEALALKGQEDSERREREARAAQLAQQEQQEREERQREERELIDKLETSQKDAHKIVAKSRIAAAKRSSARAASASATSGLLGMSFGQDYAKLLKTRTTKVNNVPDEPHVPFQDDWYAYDDLYSIRAEGYDDFISEAVRKDREGIMRAGGYKVEEAWDRALLSAVAGLDVVPLSGLDIPPLRDGDVVMESV</sequence>
<reference evidence="12" key="1">
    <citation type="submission" date="2022-08" db="EMBL/GenBank/DDBJ databases">
        <authorList>
            <consortium name="DOE Joint Genome Institute"/>
            <person name="Min B."/>
            <person name="Riley R."/>
            <person name="Sierra-Patev S."/>
            <person name="Naranjo-Ortiz M."/>
            <person name="Looney B."/>
            <person name="Konkel Z."/>
            <person name="Slot J.C."/>
            <person name="Sakamoto Y."/>
            <person name="Steenwyk J.L."/>
            <person name="Rokas A."/>
            <person name="Carro J."/>
            <person name="Camarero S."/>
            <person name="Ferreira P."/>
            <person name="Molpeceres G."/>
            <person name="Ruiz-Duenas F.J."/>
            <person name="Serrano A."/>
            <person name="Henrissat B."/>
            <person name="Drula E."/>
            <person name="Hughes K.W."/>
            <person name="Mata J.L."/>
            <person name="Ishikawa N.K."/>
            <person name="Vargas-Isla R."/>
            <person name="Ushijima S."/>
            <person name="Smith C.A."/>
            <person name="Ahrendt S."/>
            <person name="Andreopoulos W."/>
            <person name="He G."/>
            <person name="Labutti K."/>
            <person name="Lipzen A."/>
            <person name="Ng V."/>
            <person name="Sandor L."/>
            <person name="Barry K."/>
            <person name="Martinez A.T."/>
            <person name="Xiao Y."/>
            <person name="Gibbons J.G."/>
            <person name="Terashima K."/>
            <person name="Hibbett D.S."/>
            <person name="Grigoriev I.V."/>
        </authorList>
    </citation>
    <scope>NUCLEOTIDE SEQUENCE</scope>
    <source>
        <strain evidence="12">TFB9207</strain>
    </source>
</reference>
<evidence type="ECO:0000256" key="9">
    <source>
        <dbReference type="PROSITE-ProRule" id="PRU00175"/>
    </source>
</evidence>
<dbReference type="PROSITE" id="PS00518">
    <property type="entry name" value="ZF_RING_1"/>
    <property type="match status" value="1"/>
</dbReference>
<evidence type="ECO:0000256" key="2">
    <source>
        <dbReference type="ARBA" id="ARBA00022257"/>
    </source>
</evidence>
<dbReference type="CDD" id="cd16573">
    <property type="entry name" value="RING-HC_TFB3-like"/>
    <property type="match status" value="1"/>
</dbReference>
<dbReference type="InterPro" id="IPR004575">
    <property type="entry name" value="MAT1/Tfb3"/>
</dbReference>
<name>A0AA38PII7_9AGAR</name>
<feature type="compositionally biased region" description="Basic and acidic residues" evidence="10">
    <location>
        <begin position="227"/>
        <end position="244"/>
    </location>
</feature>
<dbReference type="Proteomes" id="UP001163846">
    <property type="component" value="Unassembled WGS sequence"/>
</dbReference>
<dbReference type="PANTHER" id="PTHR12683:SF13">
    <property type="entry name" value="CDK-ACTIVATING KINASE ASSEMBLY FACTOR MAT1"/>
    <property type="match status" value="1"/>
</dbReference>
<dbReference type="PANTHER" id="PTHR12683">
    <property type="entry name" value="CDK-ACTIVATING KINASE ASSEMBLY FACTOR MAT1"/>
    <property type="match status" value="1"/>
</dbReference>
<keyword evidence="12" id="KW-0418">Kinase</keyword>
<proteinExistence type="predicted"/>
<dbReference type="Pfam" id="PF17121">
    <property type="entry name" value="zf-C3HC4_5"/>
    <property type="match status" value="1"/>
</dbReference>
<dbReference type="NCBIfam" id="TIGR00570">
    <property type="entry name" value="cdk7"/>
    <property type="match status" value="1"/>
</dbReference>
<comment type="caution">
    <text evidence="12">The sequence shown here is derived from an EMBL/GenBank/DDBJ whole genome shotgun (WGS) entry which is preliminary data.</text>
</comment>
<dbReference type="Gene3D" id="3.30.40.10">
    <property type="entry name" value="Zinc/RING finger domain, C3HC4 (zinc finger)"/>
    <property type="match status" value="1"/>
</dbReference>